<dbReference type="InterPro" id="IPR049886">
    <property type="entry name" value="CFI_box_CTERM_dom"/>
</dbReference>
<evidence type="ECO:0000313" key="2">
    <source>
        <dbReference type="Proteomes" id="UP000482209"/>
    </source>
</evidence>
<dbReference type="NCBIfam" id="NF041770">
    <property type="entry name" value="CFI_box_CTERM"/>
    <property type="match status" value="1"/>
</dbReference>
<proteinExistence type="predicted"/>
<reference evidence="1 2" key="1">
    <citation type="submission" date="2019-08" db="EMBL/GenBank/DDBJ databases">
        <title>In-depth cultivation of the pig gut microbiome towards novel bacterial diversity and tailored functional studies.</title>
        <authorList>
            <person name="Wylensek D."/>
            <person name="Hitch T.C.A."/>
            <person name="Clavel T."/>
        </authorList>
    </citation>
    <scope>NUCLEOTIDE SEQUENCE [LARGE SCALE GENOMIC DNA]</scope>
    <source>
        <strain evidence="1 2">WCA-693-APC-MOT-I</strain>
    </source>
</reference>
<keyword evidence="2" id="KW-1185">Reference proteome</keyword>
<dbReference type="AlphaFoldDB" id="A0A6L5XYR0"/>
<dbReference type="EMBL" id="VUMT01000009">
    <property type="protein sequence ID" value="MSS63759.1"/>
    <property type="molecule type" value="Genomic_DNA"/>
</dbReference>
<evidence type="ECO:0000313" key="1">
    <source>
        <dbReference type="EMBL" id="MSS63759.1"/>
    </source>
</evidence>
<organism evidence="1 2">
    <name type="scientific">Velocimicrobium porci</name>
    <dbReference type="NCBI Taxonomy" id="2606634"/>
    <lineage>
        <taxon>Bacteria</taxon>
        <taxon>Bacillati</taxon>
        <taxon>Bacillota</taxon>
        <taxon>Clostridia</taxon>
        <taxon>Lachnospirales</taxon>
        <taxon>Lachnospiraceae</taxon>
        <taxon>Velocimicrobium</taxon>
    </lineage>
</organism>
<dbReference type="RefSeq" id="WP_154519164.1">
    <property type="nucleotide sequence ID" value="NZ_VUMT01000009.1"/>
</dbReference>
<gene>
    <name evidence="1" type="ORF">FYJ58_07685</name>
</gene>
<protein>
    <submittedName>
        <fullName evidence="1">Uncharacterized protein</fullName>
    </submittedName>
</protein>
<comment type="caution">
    <text evidence="1">The sequence shown here is derived from an EMBL/GenBank/DDBJ whole genome shotgun (WGS) entry which is preliminary data.</text>
</comment>
<name>A0A6L5XYR0_9FIRM</name>
<accession>A0A6L5XYR0</accession>
<dbReference type="Proteomes" id="UP000482209">
    <property type="component" value="Unassembled WGS sequence"/>
</dbReference>
<sequence>MDYNEKEKKWIEEYQDSLEHVGEMITAHMDLMKYFKAKTYEDAFGRYLEACRPILESLEHRVVLDAKHRDDYIEEMAKQFVYQLSVDSKGKRKKGKLEQYKIILALYTVPMIQELRLDISEDFVKKVHEFWGDSNPEFPFQIGTYSELKEGFRKKQFCYITTAVCEYQNKDDDCYELTMFRRFRDTYLREQENGEALIEEYYEFAPQIIKQIEFIRNEDEVYPLIWSNYLQPCLRLIETGDYEACFMLYKGMVNTLKERYCVCC</sequence>